<organism evidence="6 7">
    <name type="scientific">Canavalia gladiata</name>
    <name type="common">Sword bean</name>
    <name type="synonym">Dolichos gladiatus</name>
    <dbReference type="NCBI Taxonomy" id="3824"/>
    <lineage>
        <taxon>Eukaryota</taxon>
        <taxon>Viridiplantae</taxon>
        <taxon>Streptophyta</taxon>
        <taxon>Embryophyta</taxon>
        <taxon>Tracheophyta</taxon>
        <taxon>Spermatophyta</taxon>
        <taxon>Magnoliopsida</taxon>
        <taxon>eudicotyledons</taxon>
        <taxon>Gunneridae</taxon>
        <taxon>Pentapetalae</taxon>
        <taxon>rosids</taxon>
        <taxon>fabids</taxon>
        <taxon>Fabales</taxon>
        <taxon>Fabaceae</taxon>
        <taxon>Papilionoideae</taxon>
        <taxon>50 kb inversion clade</taxon>
        <taxon>NPAAA clade</taxon>
        <taxon>indigoferoid/millettioid clade</taxon>
        <taxon>Phaseoleae</taxon>
        <taxon>Canavalia</taxon>
    </lineage>
</organism>
<feature type="domain" description="O-methyltransferase dimerisation" evidence="5">
    <location>
        <begin position="30"/>
        <end position="119"/>
    </location>
</feature>
<keyword evidence="7" id="KW-1185">Reference proteome</keyword>
<dbReference type="InterPro" id="IPR029063">
    <property type="entry name" value="SAM-dependent_MTases_sf"/>
</dbReference>
<evidence type="ECO:0000256" key="2">
    <source>
        <dbReference type="ARBA" id="ARBA00022679"/>
    </source>
</evidence>
<dbReference type="PIRSF" id="PIRSF005739">
    <property type="entry name" value="O-mtase"/>
    <property type="match status" value="1"/>
</dbReference>
<name>A0AAN9QWT7_CANGL</name>
<keyword evidence="2" id="KW-0808">Transferase</keyword>
<evidence type="ECO:0000256" key="3">
    <source>
        <dbReference type="ARBA" id="ARBA00022691"/>
    </source>
</evidence>
<feature type="domain" description="O-methyltransferase C-terminal" evidence="4">
    <location>
        <begin position="146"/>
        <end position="350"/>
    </location>
</feature>
<comment type="caution">
    <text evidence="6">The sequence shown here is derived from an EMBL/GenBank/DDBJ whole genome shotgun (WGS) entry which is preliminary data.</text>
</comment>
<evidence type="ECO:0000259" key="4">
    <source>
        <dbReference type="Pfam" id="PF00891"/>
    </source>
</evidence>
<evidence type="ECO:0000313" key="6">
    <source>
        <dbReference type="EMBL" id="KAK7350882.1"/>
    </source>
</evidence>
<dbReference type="Gene3D" id="1.10.10.10">
    <property type="entry name" value="Winged helix-like DNA-binding domain superfamily/Winged helix DNA-binding domain"/>
    <property type="match status" value="1"/>
</dbReference>
<dbReference type="EMBL" id="JAYMYQ010000002">
    <property type="protein sequence ID" value="KAK7350882.1"/>
    <property type="molecule type" value="Genomic_DNA"/>
</dbReference>
<dbReference type="SUPFAM" id="SSF53335">
    <property type="entry name" value="S-adenosyl-L-methionine-dependent methyltransferases"/>
    <property type="match status" value="1"/>
</dbReference>
<evidence type="ECO:0000259" key="5">
    <source>
        <dbReference type="Pfam" id="PF08100"/>
    </source>
</evidence>
<dbReference type="SUPFAM" id="SSF46785">
    <property type="entry name" value="Winged helix' DNA-binding domain"/>
    <property type="match status" value="1"/>
</dbReference>
<dbReference type="InterPro" id="IPR001077">
    <property type="entry name" value="COMT_C"/>
</dbReference>
<dbReference type="PROSITE" id="PS51683">
    <property type="entry name" value="SAM_OMT_II"/>
    <property type="match status" value="1"/>
</dbReference>
<dbReference type="Pfam" id="PF08100">
    <property type="entry name" value="Dimerisation"/>
    <property type="match status" value="1"/>
</dbReference>
<dbReference type="Pfam" id="PF00891">
    <property type="entry name" value="Methyltransf_2"/>
    <property type="match status" value="1"/>
</dbReference>
<dbReference type="GO" id="GO:0008757">
    <property type="term" value="F:S-adenosylmethionine-dependent methyltransferase activity"/>
    <property type="evidence" value="ECO:0007669"/>
    <property type="project" value="UniProtKB-ARBA"/>
</dbReference>
<evidence type="ECO:0008006" key="8">
    <source>
        <dbReference type="Google" id="ProtNLM"/>
    </source>
</evidence>
<keyword evidence="1" id="KW-0489">Methyltransferase</keyword>
<dbReference type="InterPro" id="IPR016461">
    <property type="entry name" value="COMT-like"/>
</dbReference>
<accession>A0AAN9QWT7</accession>
<dbReference type="InterPro" id="IPR036390">
    <property type="entry name" value="WH_DNA-bd_sf"/>
</dbReference>
<keyword evidence="3" id="KW-0949">S-adenosyl-L-methionine</keyword>
<dbReference type="GO" id="GO:0032259">
    <property type="term" value="P:methylation"/>
    <property type="evidence" value="ECO:0007669"/>
    <property type="project" value="UniProtKB-KW"/>
</dbReference>
<dbReference type="PANTHER" id="PTHR11746">
    <property type="entry name" value="O-METHYLTRANSFERASE"/>
    <property type="match status" value="1"/>
</dbReference>
<dbReference type="GO" id="GO:0046983">
    <property type="term" value="F:protein dimerization activity"/>
    <property type="evidence" value="ECO:0007669"/>
    <property type="project" value="InterPro"/>
</dbReference>
<sequence length="368" mass="41472">MGELQQMVEMKEDVTNNTKMSESKARLAILELAHIMSVPMSLTTIIKLKVAEAIWQDGSNTPLSAADILARIRPHGGGDADNLQRLLRMLTSYDIFDEHLSNCGQRKYSLTNIGKILVDDNQGLSCAYYMLQHHQDALMRAWPLVGEAVEDPTIEPFVKANKESAVEYYSKREDEMTLLSKALSGMSVPLMRDMLQKYDGFHGVEILVDVGGNSGISLRMIMDKYPNVRKGINYDLPDMVACAPPIPGVIHVGGNALESVPRGDAIFIKWVFLGLRNEESKLVFQNCYKALPVEGKLIICEPVLPELTDESHRTRALLGADIFMMTMYKTKAKHRTEQQFKHLGMSTGFSHFRAFYFDPYMTLLEFQK</sequence>
<dbReference type="InterPro" id="IPR012967">
    <property type="entry name" value="COMT_dimerisation"/>
</dbReference>
<gene>
    <name evidence="6" type="ORF">VNO77_09913</name>
</gene>
<proteinExistence type="predicted"/>
<dbReference type="Proteomes" id="UP001367508">
    <property type="component" value="Unassembled WGS sequence"/>
</dbReference>
<dbReference type="InterPro" id="IPR036388">
    <property type="entry name" value="WH-like_DNA-bd_sf"/>
</dbReference>
<evidence type="ECO:0000256" key="1">
    <source>
        <dbReference type="ARBA" id="ARBA00022603"/>
    </source>
</evidence>
<reference evidence="6 7" key="1">
    <citation type="submission" date="2024-01" db="EMBL/GenBank/DDBJ databases">
        <title>The genomes of 5 underutilized Papilionoideae crops provide insights into root nodulation and disease resistanc.</title>
        <authorList>
            <person name="Jiang F."/>
        </authorList>
    </citation>
    <scope>NUCLEOTIDE SEQUENCE [LARGE SCALE GENOMIC DNA]</scope>
    <source>
        <strain evidence="6">LVBAO_FW01</strain>
        <tissue evidence="6">Leaves</tissue>
    </source>
</reference>
<protein>
    <recommendedName>
        <fullName evidence="8">Caffeic acid O-methyltransferase</fullName>
    </recommendedName>
</protein>
<dbReference type="GO" id="GO:0008171">
    <property type="term" value="F:O-methyltransferase activity"/>
    <property type="evidence" value="ECO:0007669"/>
    <property type="project" value="InterPro"/>
</dbReference>
<evidence type="ECO:0000313" key="7">
    <source>
        <dbReference type="Proteomes" id="UP001367508"/>
    </source>
</evidence>
<dbReference type="AlphaFoldDB" id="A0AAN9QWT7"/>
<dbReference type="Gene3D" id="3.40.50.150">
    <property type="entry name" value="Vaccinia Virus protein VP39"/>
    <property type="match status" value="1"/>
</dbReference>